<keyword evidence="5" id="KW-1185">Reference proteome</keyword>
<sequence>MSGAINFEASFLGFLGVLLAGYRQLETRLKNGAEIPPKFSAFILGLKTSFGFLKLGAYALFLFILFYLLHTHAFMPKPYLLGLGTCLVGVLVLQVLRAKNK</sequence>
<dbReference type="Proteomes" id="UP000317935">
    <property type="component" value="Chromosome"/>
</dbReference>
<evidence type="ECO:0000313" key="2">
    <source>
        <dbReference type="EMBL" id="BCD45083.1"/>
    </source>
</evidence>
<reference evidence="3 4" key="1">
    <citation type="submission" date="2019-06" db="EMBL/GenBank/DDBJ databases">
        <title>Complete genome sequence of Helicobacter suis SNTW101c.</title>
        <authorList>
            <person name="Rimbara E."/>
            <person name="Suzuki M."/>
            <person name="Matsui H."/>
            <person name="Nakamura M."/>
            <person name="Mori S."/>
            <person name="Shibayama K."/>
        </authorList>
    </citation>
    <scope>NUCLEOTIDE SEQUENCE [LARGE SCALE GENOMIC DNA]</scope>
    <source>
        <strain evidence="3 4">SNTW101c</strain>
    </source>
</reference>
<accession>A0A6J4CVH8</accession>
<feature type="transmembrane region" description="Helical" evidence="1">
    <location>
        <begin position="79"/>
        <end position="96"/>
    </location>
</feature>
<evidence type="ECO:0000313" key="4">
    <source>
        <dbReference type="Proteomes" id="UP000317935"/>
    </source>
</evidence>
<proteinExistence type="predicted"/>
<organism evidence="3 4">
    <name type="scientific">Helicobacter suis</name>
    <dbReference type="NCBI Taxonomy" id="104628"/>
    <lineage>
        <taxon>Bacteria</taxon>
        <taxon>Pseudomonadati</taxon>
        <taxon>Campylobacterota</taxon>
        <taxon>Epsilonproteobacteria</taxon>
        <taxon>Campylobacterales</taxon>
        <taxon>Helicobacteraceae</taxon>
        <taxon>Helicobacter</taxon>
    </lineage>
</organism>
<keyword evidence="1" id="KW-1133">Transmembrane helix</keyword>
<dbReference type="AlphaFoldDB" id="A0A6J4CVH8"/>
<feature type="transmembrane region" description="Helical" evidence="1">
    <location>
        <begin position="42"/>
        <end position="67"/>
    </location>
</feature>
<dbReference type="EMBL" id="AP023036">
    <property type="protein sequence ID" value="BCD45083.1"/>
    <property type="molecule type" value="Genomic_DNA"/>
</dbReference>
<feature type="transmembrane region" description="Helical" evidence="1">
    <location>
        <begin position="6"/>
        <end position="22"/>
    </location>
</feature>
<keyword evidence="1" id="KW-0812">Transmembrane</keyword>
<reference evidence="2 5" key="2">
    <citation type="submission" date="2020-04" db="EMBL/GenBank/DDBJ databases">
        <title>Genomic analysis of gastric non-Helicobacter pylori Helicobacters isolated in Japan.</title>
        <authorList>
            <person name="Suzuki M."/>
            <person name="Rimbara E."/>
        </authorList>
    </citation>
    <scope>NUCLEOTIDE SEQUENCE [LARGE SCALE GENOMIC DNA]</scope>
    <source>
        <strain evidence="2 5">NHP19-0020</strain>
    </source>
</reference>
<evidence type="ECO:0000313" key="3">
    <source>
        <dbReference type="EMBL" id="BCD69478.1"/>
    </source>
</evidence>
<gene>
    <name evidence="2" type="ORF">NHP190020_01220</name>
    <name evidence="3" type="ORF">SNTW_01230</name>
</gene>
<keyword evidence="1" id="KW-0472">Membrane</keyword>
<evidence type="ECO:0000313" key="5">
    <source>
        <dbReference type="Proteomes" id="UP000509742"/>
    </source>
</evidence>
<dbReference type="Proteomes" id="UP000509742">
    <property type="component" value="Chromosome"/>
</dbReference>
<dbReference type="GeneID" id="56927976"/>
<dbReference type="RefSeq" id="WP_231102884.1">
    <property type="nucleotide sequence ID" value="NZ_AP019774.1"/>
</dbReference>
<evidence type="ECO:0000256" key="1">
    <source>
        <dbReference type="SAM" id="Phobius"/>
    </source>
</evidence>
<dbReference type="EMBL" id="AP019774">
    <property type="protein sequence ID" value="BCD69478.1"/>
    <property type="molecule type" value="Genomic_DNA"/>
</dbReference>
<name>A0A6J4CVH8_9HELI</name>
<protein>
    <submittedName>
        <fullName evidence="3">Uncharacterized protein</fullName>
    </submittedName>
</protein>